<dbReference type="EMBL" id="FUKW01000121">
    <property type="protein sequence ID" value="SJN40458.1"/>
    <property type="molecule type" value="Genomic_DNA"/>
</dbReference>
<evidence type="ECO:0000313" key="1">
    <source>
        <dbReference type="EMBL" id="SJN40458.1"/>
    </source>
</evidence>
<dbReference type="Proteomes" id="UP000195611">
    <property type="component" value="Unassembled WGS sequence"/>
</dbReference>
<sequence length="94" mass="10500">MTKRYNELINTIAAAKNINGQSGIITFANVNIDTNPTINHSKSFILFLSKNILQVSKKMLFTLSEYKQLIASSLLFLLYSNPLCSSNCCLIILL</sequence>
<gene>
    <name evidence="1" type="ORF">FM115_08520</name>
</gene>
<organism evidence="1 2">
    <name type="scientific">Marinilactibacillus psychrotolerans 42ea</name>
    <dbReference type="NCBI Taxonomy" id="1255609"/>
    <lineage>
        <taxon>Bacteria</taxon>
        <taxon>Bacillati</taxon>
        <taxon>Bacillota</taxon>
        <taxon>Bacilli</taxon>
        <taxon>Lactobacillales</taxon>
        <taxon>Carnobacteriaceae</taxon>
        <taxon>Marinilactibacillus</taxon>
    </lineage>
</organism>
<name>A0A1R4K886_9LACT</name>
<evidence type="ECO:0000313" key="2">
    <source>
        <dbReference type="Proteomes" id="UP000195611"/>
    </source>
</evidence>
<proteinExistence type="predicted"/>
<protein>
    <submittedName>
        <fullName evidence="1">Uncharacterized protein</fullName>
    </submittedName>
</protein>
<dbReference type="AlphaFoldDB" id="A0A1R4K886"/>
<accession>A0A1R4K886</accession>
<reference evidence="1 2" key="1">
    <citation type="submission" date="2017-02" db="EMBL/GenBank/DDBJ databases">
        <authorList>
            <person name="Peterson S.W."/>
        </authorList>
    </citation>
    <scope>NUCLEOTIDE SEQUENCE [LARGE SCALE GENOMIC DNA]</scope>
    <source>
        <strain evidence="1 2">42ea</strain>
    </source>
</reference>